<gene>
    <name evidence="6" type="ORF">SCD_n00218</name>
</gene>
<dbReference type="GO" id="GO:0005737">
    <property type="term" value="C:cytoplasm"/>
    <property type="evidence" value="ECO:0007669"/>
    <property type="project" value="TreeGrafter"/>
</dbReference>
<organism evidence="6 7">
    <name type="scientific">Sulfuricella denitrificans (strain DSM 22764 / NBRC 105220 / skB26)</name>
    <dbReference type="NCBI Taxonomy" id="1163617"/>
    <lineage>
        <taxon>Bacteria</taxon>
        <taxon>Pseudomonadati</taxon>
        <taxon>Pseudomonadota</taxon>
        <taxon>Betaproteobacteria</taxon>
        <taxon>Nitrosomonadales</taxon>
        <taxon>Sulfuricellaceae</taxon>
        <taxon>Sulfuricella</taxon>
    </lineage>
</organism>
<dbReference type="Pfam" id="PF01263">
    <property type="entry name" value="Aldose_epim"/>
    <property type="match status" value="1"/>
</dbReference>
<dbReference type="InterPro" id="IPR014718">
    <property type="entry name" value="GH-type_carb-bd"/>
</dbReference>
<evidence type="ECO:0000256" key="4">
    <source>
        <dbReference type="PIRNR" id="PIRNR016020"/>
    </source>
</evidence>
<keyword evidence="7" id="KW-1185">Reference proteome</keyword>
<comment type="similarity">
    <text evidence="2 4">Belongs to the glucose-6-phosphate 1-epimerase family.</text>
</comment>
<dbReference type="Proteomes" id="UP000015559">
    <property type="component" value="Chromosome"/>
</dbReference>
<dbReference type="EMBL" id="AP013066">
    <property type="protein sequence ID" value="BAN34067.1"/>
    <property type="molecule type" value="Genomic_DNA"/>
</dbReference>
<evidence type="ECO:0000256" key="5">
    <source>
        <dbReference type="PIRSR" id="PIRSR016020-1"/>
    </source>
</evidence>
<protein>
    <recommendedName>
        <fullName evidence="4">Putative glucose-6-phosphate 1-epimerase</fullName>
        <ecNumber evidence="4">5.1.3.15</ecNumber>
    </recommendedName>
</protein>
<dbReference type="eggNOG" id="COG0676">
    <property type="taxonomic scope" value="Bacteria"/>
</dbReference>
<keyword evidence="3 4" id="KW-0413">Isomerase</keyword>
<accession>S6AZZ2</accession>
<dbReference type="InterPro" id="IPR011013">
    <property type="entry name" value="Gal_mutarotase_sf_dom"/>
</dbReference>
<name>S6AZZ2_SULDS</name>
<dbReference type="CDD" id="cd09020">
    <property type="entry name" value="D-hex-6-P-epi_like"/>
    <property type="match status" value="1"/>
</dbReference>
<dbReference type="InterPro" id="IPR008183">
    <property type="entry name" value="Aldose_1/G6P_1-epimerase"/>
</dbReference>
<dbReference type="GO" id="GO:0047938">
    <property type="term" value="F:glucose-6-phosphate 1-epimerase activity"/>
    <property type="evidence" value="ECO:0007669"/>
    <property type="project" value="UniProtKB-UniRule"/>
</dbReference>
<dbReference type="OrthoDB" id="9790727at2"/>
<dbReference type="AlphaFoldDB" id="S6AZZ2"/>
<dbReference type="PANTHER" id="PTHR11122">
    <property type="entry name" value="APOSPORY-ASSOCIATED PROTEIN C-RELATED"/>
    <property type="match status" value="1"/>
</dbReference>
<comment type="catalytic activity">
    <reaction evidence="1">
        <text>alpha-D-glucose 6-phosphate = beta-D-glucose 6-phosphate</text>
        <dbReference type="Rhea" id="RHEA:16249"/>
        <dbReference type="ChEBI" id="CHEBI:58225"/>
        <dbReference type="ChEBI" id="CHEBI:58247"/>
        <dbReference type="EC" id="5.1.3.15"/>
    </reaction>
</comment>
<dbReference type="SUPFAM" id="SSF74650">
    <property type="entry name" value="Galactose mutarotase-like"/>
    <property type="match status" value="1"/>
</dbReference>
<dbReference type="GO" id="GO:0005975">
    <property type="term" value="P:carbohydrate metabolic process"/>
    <property type="evidence" value="ECO:0007669"/>
    <property type="project" value="InterPro"/>
</dbReference>
<feature type="active site" evidence="5">
    <location>
        <position position="172"/>
    </location>
</feature>
<dbReference type="EC" id="5.1.3.15" evidence="4"/>
<evidence type="ECO:0000256" key="3">
    <source>
        <dbReference type="ARBA" id="ARBA00023235"/>
    </source>
</evidence>
<dbReference type="KEGG" id="sdr:SCD_n00218"/>
<dbReference type="InterPro" id="IPR025532">
    <property type="entry name" value="G6P_1-epimerase"/>
</dbReference>
<dbReference type="PIRSF" id="PIRSF016020">
    <property type="entry name" value="PHexose_mutarotase"/>
    <property type="match status" value="1"/>
</dbReference>
<proteinExistence type="inferred from homology"/>
<reference evidence="6 7" key="1">
    <citation type="journal article" date="2012" name="Appl. Environ. Microbiol.">
        <title>Draft genome sequence of a psychrotolerant sulfur-oxidizing bacterium, Sulfuricella denitrificans skB26, and proteomic insights into cold adaptation.</title>
        <authorList>
            <person name="Watanabe T."/>
            <person name="Kojima H."/>
            <person name="Fukui M."/>
        </authorList>
    </citation>
    <scope>NUCLEOTIDE SEQUENCE [LARGE SCALE GENOMIC DNA]</scope>
    <source>
        <strain evidence="7">skB26</strain>
    </source>
</reference>
<feature type="active site" evidence="5">
    <location>
        <position position="275"/>
    </location>
</feature>
<evidence type="ECO:0000256" key="2">
    <source>
        <dbReference type="ARBA" id="ARBA00005866"/>
    </source>
</evidence>
<evidence type="ECO:0000313" key="7">
    <source>
        <dbReference type="Proteomes" id="UP000015559"/>
    </source>
</evidence>
<sequence>MSSNDLSALNSRFAIPGHVQFKEGPGGLTVAEITNSLAESTIALQGAHVMTWQPHGQAPVLWLSRFGKFAPGKSIRGGVPVCWPWFGPHAEDAKLPGHGFARTVMWEVQETRAQPDGATFISFGLIETDATRAQWPHPSSAKLRVTVGAELKVELATRNTGSAPFQIGEALHTYFHISDVADMKIKGLEGCTYLDKVGGTTSKTQQGPIVIESEVDRVYLNTESDCLIEDLGLKRQIRIATRSSRSTVVWNPWIEKAEKMGDFGPEGYRGMVCVESANAVDNVVTVLPGAEHILQAMISVEALA</sequence>
<evidence type="ECO:0000313" key="6">
    <source>
        <dbReference type="EMBL" id="BAN34067.1"/>
    </source>
</evidence>
<dbReference type="RefSeq" id="WP_009206987.1">
    <property type="nucleotide sequence ID" value="NC_022357.1"/>
</dbReference>
<dbReference type="STRING" id="1163617.SCD_n00218"/>
<evidence type="ECO:0000256" key="1">
    <source>
        <dbReference type="ARBA" id="ARBA00001096"/>
    </source>
</evidence>
<dbReference type="GO" id="GO:0030246">
    <property type="term" value="F:carbohydrate binding"/>
    <property type="evidence" value="ECO:0007669"/>
    <property type="project" value="UniProtKB-UniRule"/>
</dbReference>
<dbReference type="Gene3D" id="2.70.98.10">
    <property type="match status" value="1"/>
</dbReference>
<dbReference type="HOGENOM" id="CLU_048345_4_0_4"/>
<dbReference type="PANTHER" id="PTHR11122:SF13">
    <property type="entry name" value="GLUCOSE-6-PHOSPHATE 1-EPIMERASE"/>
    <property type="match status" value="1"/>
</dbReference>